<gene>
    <name evidence="1" type="ORF">EW142_00010</name>
</gene>
<dbReference type="EMBL" id="SGIU01000001">
    <property type="protein sequence ID" value="TAI48235.1"/>
    <property type="molecule type" value="Genomic_DNA"/>
</dbReference>
<name>A0A4Q8QCY0_9FLAO</name>
<organism evidence="1 2">
    <name type="scientific">Flagellimonas allohymeniacidonis</name>
    <dbReference type="NCBI Taxonomy" id="2517819"/>
    <lineage>
        <taxon>Bacteria</taxon>
        <taxon>Pseudomonadati</taxon>
        <taxon>Bacteroidota</taxon>
        <taxon>Flavobacteriia</taxon>
        <taxon>Flavobacteriales</taxon>
        <taxon>Flavobacteriaceae</taxon>
        <taxon>Flagellimonas</taxon>
    </lineage>
</organism>
<dbReference type="RefSeq" id="WP_130607873.1">
    <property type="nucleotide sequence ID" value="NZ_SGIU01000001.1"/>
</dbReference>
<reference evidence="1 2" key="1">
    <citation type="submission" date="2019-02" db="EMBL/GenBank/DDBJ databases">
        <title>Draft genome sequence of Muricauda sp. 176CP4-71.</title>
        <authorList>
            <person name="Park J.-S."/>
        </authorList>
    </citation>
    <scope>NUCLEOTIDE SEQUENCE [LARGE SCALE GENOMIC DNA]</scope>
    <source>
        <strain evidence="1 2">176CP4-71</strain>
    </source>
</reference>
<protein>
    <submittedName>
        <fullName evidence="1">Uncharacterized protein</fullName>
    </submittedName>
</protein>
<comment type="caution">
    <text evidence="1">The sequence shown here is derived from an EMBL/GenBank/DDBJ whole genome shotgun (WGS) entry which is preliminary data.</text>
</comment>
<evidence type="ECO:0000313" key="1">
    <source>
        <dbReference type="EMBL" id="TAI48235.1"/>
    </source>
</evidence>
<dbReference type="Proteomes" id="UP000291981">
    <property type="component" value="Unassembled WGS sequence"/>
</dbReference>
<accession>A0A4Q8QCY0</accession>
<dbReference type="AlphaFoldDB" id="A0A4Q8QCY0"/>
<proteinExistence type="predicted"/>
<sequence>MKANSNNIILSTFLVVFLGTAFNQTLHSQRLLGKVKKEIGKNKPKKEGNTSIESVYEGENQTIGKEVEAPNSQATPFAMKEYNTSSPIYDKIEFFDFSTSGYKSRNIEFFVTLARSEDGFKWTKKVMYKNGQDTSEPYQAKTSFTYGPNGEKIGDEKDKQVFYITPPKEGKPYGALFMKYDFFNEGGNTGGIILFGEQSHEELKLEVQQMKILSTNEEESRSSLEKNHVGEIVFSSEELKKTLPESSLKTEFTLGEPIYFRVVLKDPTNSMRELFIKEGLSPDYQNSWPLLEYYRNGELIGVYENVGRGFTGLKQASANRDGQELHDRFDRNRSFGEALLETDFYIYNTAAPLWNGLLTASGLKNGKHKIDMKYYVVHIPSEGHDTTKENKGRIYKKLVSEGSFDLLVTDSGKEMFCVKAKLCKK</sequence>
<keyword evidence="2" id="KW-1185">Reference proteome</keyword>
<evidence type="ECO:0000313" key="2">
    <source>
        <dbReference type="Proteomes" id="UP000291981"/>
    </source>
</evidence>